<feature type="region of interest" description="Disordered" evidence="1">
    <location>
        <begin position="77"/>
        <end position="113"/>
    </location>
</feature>
<accession>A0AA38I569</accession>
<evidence type="ECO:0000256" key="1">
    <source>
        <dbReference type="SAM" id="MobiDB-lite"/>
    </source>
</evidence>
<sequence>MRPPELMLRPPLSLFLEEKRAKSPIPKIRTVRNGTPLEGAFSCSAALQRIPPPKHMATTPRVALVAAVTGEAGRRARSVPISRAESESGRRVAPQSIPAAGARRLRRPPLSHCTSDGGPALYAGPPRNATCTECAFCGPKSVDSPPPLFSPRRGFDAAFDTGIGEIRSKIDGEVVNLSCRLVLGEV</sequence>
<keyword evidence="3" id="KW-1185">Reference proteome</keyword>
<reference evidence="2" key="1">
    <citation type="journal article" date="2023" name="G3 (Bethesda)">
        <title>Whole genome assemblies of Zophobas morio and Tenebrio molitor.</title>
        <authorList>
            <person name="Kaur S."/>
            <person name="Stinson S.A."/>
            <person name="diCenzo G.C."/>
        </authorList>
    </citation>
    <scope>NUCLEOTIDE SEQUENCE</scope>
    <source>
        <strain evidence="2">QUZm001</strain>
    </source>
</reference>
<evidence type="ECO:0000313" key="2">
    <source>
        <dbReference type="EMBL" id="KAJ3647802.1"/>
    </source>
</evidence>
<dbReference type="EMBL" id="JALNTZ010000006">
    <property type="protein sequence ID" value="KAJ3647802.1"/>
    <property type="molecule type" value="Genomic_DNA"/>
</dbReference>
<organism evidence="2 3">
    <name type="scientific">Zophobas morio</name>
    <dbReference type="NCBI Taxonomy" id="2755281"/>
    <lineage>
        <taxon>Eukaryota</taxon>
        <taxon>Metazoa</taxon>
        <taxon>Ecdysozoa</taxon>
        <taxon>Arthropoda</taxon>
        <taxon>Hexapoda</taxon>
        <taxon>Insecta</taxon>
        <taxon>Pterygota</taxon>
        <taxon>Neoptera</taxon>
        <taxon>Endopterygota</taxon>
        <taxon>Coleoptera</taxon>
        <taxon>Polyphaga</taxon>
        <taxon>Cucujiformia</taxon>
        <taxon>Tenebrionidae</taxon>
        <taxon>Zophobas</taxon>
    </lineage>
</organism>
<evidence type="ECO:0000313" key="3">
    <source>
        <dbReference type="Proteomes" id="UP001168821"/>
    </source>
</evidence>
<comment type="caution">
    <text evidence="2">The sequence shown here is derived from an EMBL/GenBank/DDBJ whole genome shotgun (WGS) entry which is preliminary data.</text>
</comment>
<proteinExistence type="predicted"/>
<gene>
    <name evidence="2" type="ORF">Zmor_019661</name>
</gene>
<dbReference type="Proteomes" id="UP001168821">
    <property type="component" value="Unassembled WGS sequence"/>
</dbReference>
<protein>
    <submittedName>
        <fullName evidence="2">Uncharacterized protein</fullName>
    </submittedName>
</protein>
<name>A0AA38I569_9CUCU</name>
<dbReference type="AlphaFoldDB" id="A0AA38I569"/>